<evidence type="ECO:0000313" key="1">
    <source>
        <dbReference type="EMBL" id="MBD1395439.1"/>
    </source>
</evidence>
<dbReference type="RefSeq" id="WP_191166080.1">
    <property type="nucleotide sequence ID" value="NZ_JACWMX010000012.1"/>
</dbReference>
<name>A0A926S4M9_9SPHI</name>
<keyword evidence="2" id="KW-1185">Reference proteome</keyword>
<dbReference type="AlphaFoldDB" id="A0A926S4M9"/>
<protein>
    <submittedName>
        <fullName evidence="1">Uncharacterized protein</fullName>
    </submittedName>
</protein>
<organism evidence="1 2">
    <name type="scientific">Mucilaginibacter glaciei</name>
    <dbReference type="NCBI Taxonomy" id="2772109"/>
    <lineage>
        <taxon>Bacteria</taxon>
        <taxon>Pseudomonadati</taxon>
        <taxon>Bacteroidota</taxon>
        <taxon>Sphingobacteriia</taxon>
        <taxon>Sphingobacteriales</taxon>
        <taxon>Sphingobacteriaceae</taxon>
        <taxon>Mucilaginibacter</taxon>
    </lineage>
</organism>
<gene>
    <name evidence="1" type="ORF">IDJ76_20215</name>
</gene>
<dbReference type="EMBL" id="JACWMX010000012">
    <property type="protein sequence ID" value="MBD1395439.1"/>
    <property type="molecule type" value="Genomic_DNA"/>
</dbReference>
<evidence type="ECO:0000313" key="2">
    <source>
        <dbReference type="Proteomes" id="UP000619078"/>
    </source>
</evidence>
<sequence>MLINTRADANGTGSIQSVSNSNNSHVGLLLDTSGGNVGVDKSFPTAKFHVLGTGNNLDDYTPLAAQSLVIEASKGGRNTNIGAQLEFAIPCNTDGKSLWGQGRIMTVAAYTGNNNASGKMVMGTRRNFNKLGTGYQWYYGNDLTIDGDGKMGIGKLTQPQQLMLVRSSIMENCKPCLGDSQKVIRPGKEHFWV</sequence>
<comment type="caution">
    <text evidence="1">The sequence shown here is derived from an EMBL/GenBank/DDBJ whole genome shotgun (WGS) entry which is preliminary data.</text>
</comment>
<accession>A0A926S4M9</accession>
<proteinExistence type="predicted"/>
<dbReference type="Proteomes" id="UP000619078">
    <property type="component" value="Unassembled WGS sequence"/>
</dbReference>
<reference evidence="1" key="1">
    <citation type="submission" date="2020-09" db="EMBL/GenBank/DDBJ databases">
        <title>Novel species of Mucilaginibacter isolated from a glacier on the Tibetan Plateau.</title>
        <authorList>
            <person name="Liu Q."/>
            <person name="Xin Y.-H."/>
        </authorList>
    </citation>
    <scope>NUCLEOTIDE SEQUENCE</scope>
    <source>
        <strain evidence="1">ZB1P21</strain>
    </source>
</reference>